<accession>A0A0E9VPW4</accession>
<evidence type="ECO:0000256" key="1">
    <source>
        <dbReference type="SAM" id="MobiDB-lite"/>
    </source>
</evidence>
<proteinExistence type="predicted"/>
<dbReference type="AlphaFoldDB" id="A0A0E9VPW4"/>
<feature type="region of interest" description="Disordered" evidence="1">
    <location>
        <begin position="1"/>
        <end position="23"/>
    </location>
</feature>
<reference evidence="2" key="1">
    <citation type="submission" date="2014-11" db="EMBL/GenBank/DDBJ databases">
        <authorList>
            <person name="Amaro Gonzalez C."/>
        </authorList>
    </citation>
    <scope>NUCLEOTIDE SEQUENCE</scope>
</reference>
<evidence type="ECO:0000313" key="2">
    <source>
        <dbReference type="EMBL" id="JAH80081.1"/>
    </source>
</evidence>
<name>A0A0E9VPW4_ANGAN</name>
<protein>
    <submittedName>
        <fullName evidence="2">Uncharacterized protein</fullName>
    </submittedName>
</protein>
<sequence length="23" mass="2386">MKSAVTHRPAVKIKAHSLVSGPA</sequence>
<dbReference type="EMBL" id="GBXM01028496">
    <property type="protein sequence ID" value="JAH80081.1"/>
    <property type="molecule type" value="Transcribed_RNA"/>
</dbReference>
<reference evidence="2" key="2">
    <citation type="journal article" date="2015" name="Fish Shellfish Immunol.">
        <title>Early steps in the European eel (Anguilla anguilla)-Vibrio vulnificus interaction in the gills: Role of the RtxA13 toxin.</title>
        <authorList>
            <person name="Callol A."/>
            <person name="Pajuelo D."/>
            <person name="Ebbesson L."/>
            <person name="Teles M."/>
            <person name="MacKenzie S."/>
            <person name="Amaro C."/>
        </authorList>
    </citation>
    <scope>NUCLEOTIDE SEQUENCE</scope>
</reference>
<organism evidence="2">
    <name type="scientific">Anguilla anguilla</name>
    <name type="common">European freshwater eel</name>
    <name type="synonym">Muraena anguilla</name>
    <dbReference type="NCBI Taxonomy" id="7936"/>
    <lineage>
        <taxon>Eukaryota</taxon>
        <taxon>Metazoa</taxon>
        <taxon>Chordata</taxon>
        <taxon>Craniata</taxon>
        <taxon>Vertebrata</taxon>
        <taxon>Euteleostomi</taxon>
        <taxon>Actinopterygii</taxon>
        <taxon>Neopterygii</taxon>
        <taxon>Teleostei</taxon>
        <taxon>Anguilliformes</taxon>
        <taxon>Anguillidae</taxon>
        <taxon>Anguilla</taxon>
    </lineage>
</organism>